<feature type="transmembrane region" description="Helical" evidence="9">
    <location>
        <begin position="12"/>
        <end position="29"/>
    </location>
</feature>
<reference evidence="10 11" key="1">
    <citation type="submission" date="2017-08" db="EMBL/GenBank/DDBJ databases">
        <title>Pusillimonas indicus sp. nov., a member of the family Alcaligenaceae isolated from surface seawater.</title>
        <authorList>
            <person name="Li J."/>
        </authorList>
    </citation>
    <scope>NUCLEOTIDE SEQUENCE [LARGE SCALE GENOMIC DNA]</scope>
    <source>
        <strain evidence="10 11">L52-1-41</strain>
    </source>
</reference>
<comment type="cofactor">
    <cofactor evidence="1">
        <name>FAD</name>
        <dbReference type="ChEBI" id="CHEBI:57692"/>
    </cofactor>
</comment>
<dbReference type="PANTHER" id="PTHR43098">
    <property type="entry name" value="L-ORNITHINE N(5)-MONOOXYGENASE-RELATED"/>
    <property type="match status" value="1"/>
</dbReference>
<feature type="compositionally biased region" description="Basic and acidic residues" evidence="8">
    <location>
        <begin position="260"/>
        <end position="269"/>
    </location>
</feature>
<dbReference type="EMBL" id="NQYH01000001">
    <property type="protein sequence ID" value="RIY42392.1"/>
    <property type="molecule type" value="Genomic_DNA"/>
</dbReference>
<evidence type="ECO:0000313" key="10">
    <source>
        <dbReference type="EMBL" id="RIY42392.1"/>
    </source>
</evidence>
<dbReference type="SUPFAM" id="SSF51905">
    <property type="entry name" value="FAD/NAD(P)-binding domain"/>
    <property type="match status" value="2"/>
</dbReference>
<evidence type="ECO:0000256" key="8">
    <source>
        <dbReference type="SAM" id="MobiDB-lite"/>
    </source>
</evidence>
<evidence type="ECO:0000256" key="7">
    <source>
        <dbReference type="ARBA" id="ARBA00023033"/>
    </source>
</evidence>
<gene>
    <name evidence="10" type="ORF">CJP73_02885</name>
</gene>
<proteinExistence type="inferred from homology"/>
<keyword evidence="3" id="KW-0285">Flavoprotein</keyword>
<dbReference type="AlphaFoldDB" id="A0A3A1YW13"/>
<evidence type="ECO:0000256" key="3">
    <source>
        <dbReference type="ARBA" id="ARBA00022630"/>
    </source>
</evidence>
<keyword evidence="7 10" id="KW-0503">Monooxygenase</keyword>
<dbReference type="Pfam" id="PF13738">
    <property type="entry name" value="Pyr_redox_3"/>
    <property type="match status" value="1"/>
</dbReference>
<dbReference type="InterPro" id="IPR050775">
    <property type="entry name" value="FAD-binding_Monooxygenases"/>
</dbReference>
<keyword evidence="5" id="KW-0521">NADP</keyword>
<comment type="caution">
    <text evidence="10">The sequence shown here is derived from an EMBL/GenBank/DDBJ whole genome shotgun (WGS) entry which is preliminary data.</text>
</comment>
<dbReference type="InterPro" id="IPR036188">
    <property type="entry name" value="FAD/NAD-bd_sf"/>
</dbReference>
<name>A0A3A1YW13_9BURK</name>
<evidence type="ECO:0000256" key="4">
    <source>
        <dbReference type="ARBA" id="ARBA00022827"/>
    </source>
</evidence>
<evidence type="ECO:0000256" key="9">
    <source>
        <dbReference type="SAM" id="Phobius"/>
    </source>
</evidence>
<feature type="region of interest" description="Disordered" evidence="8">
    <location>
        <begin position="248"/>
        <end position="269"/>
    </location>
</feature>
<evidence type="ECO:0000256" key="5">
    <source>
        <dbReference type="ARBA" id="ARBA00022857"/>
    </source>
</evidence>
<organism evidence="10 11">
    <name type="scientific">Neopusillimonas maritima</name>
    <dbReference type="NCBI Taxonomy" id="2026239"/>
    <lineage>
        <taxon>Bacteria</taxon>
        <taxon>Pseudomonadati</taxon>
        <taxon>Pseudomonadota</taxon>
        <taxon>Betaproteobacteria</taxon>
        <taxon>Burkholderiales</taxon>
        <taxon>Alcaligenaceae</taxon>
        <taxon>Neopusillimonas</taxon>
    </lineage>
</organism>
<keyword evidence="9" id="KW-0472">Membrane</keyword>
<dbReference type="RefSeq" id="WP_119515439.1">
    <property type="nucleotide sequence ID" value="NZ_NQYH01000001.1"/>
</dbReference>
<evidence type="ECO:0000313" key="11">
    <source>
        <dbReference type="Proteomes" id="UP000266206"/>
    </source>
</evidence>
<feature type="compositionally biased region" description="Polar residues" evidence="8">
    <location>
        <begin position="250"/>
        <end position="259"/>
    </location>
</feature>
<evidence type="ECO:0000256" key="2">
    <source>
        <dbReference type="ARBA" id="ARBA00010139"/>
    </source>
</evidence>
<dbReference type="Proteomes" id="UP000266206">
    <property type="component" value="Unassembled WGS sequence"/>
</dbReference>
<dbReference type="GO" id="GO:0004497">
    <property type="term" value="F:monooxygenase activity"/>
    <property type="evidence" value="ECO:0007669"/>
    <property type="project" value="UniProtKB-KW"/>
</dbReference>
<dbReference type="Gene3D" id="3.50.50.60">
    <property type="entry name" value="FAD/NAD(P)-binding domain"/>
    <property type="match status" value="2"/>
</dbReference>
<evidence type="ECO:0000256" key="6">
    <source>
        <dbReference type="ARBA" id="ARBA00023002"/>
    </source>
</evidence>
<keyword evidence="4" id="KW-0274">FAD</keyword>
<accession>A0A3A1YW13</accession>
<dbReference type="PRINTS" id="PR00411">
    <property type="entry name" value="PNDRDTASEI"/>
</dbReference>
<dbReference type="PANTHER" id="PTHR43098:SF3">
    <property type="entry name" value="L-ORNITHINE N(5)-MONOOXYGENASE-RELATED"/>
    <property type="match status" value="1"/>
</dbReference>
<keyword evidence="9" id="KW-0812">Transmembrane</keyword>
<keyword evidence="6" id="KW-0560">Oxidoreductase</keyword>
<keyword evidence="9" id="KW-1133">Transmembrane helix</keyword>
<evidence type="ECO:0000256" key="1">
    <source>
        <dbReference type="ARBA" id="ARBA00001974"/>
    </source>
</evidence>
<dbReference type="OrthoDB" id="9766402at2"/>
<comment type="similarity">
    <text evidence="2">Belongs to the FAD-binding monooxygenase family.</text>
</comment>
<sequence length="551" mass="62081">MQEKQQDPAVRQFDAIVVGAGFGGVYAVYKFRQMGMSVRVLEAGDGVGGTWYHNRYPGARCDIESLDYSFSFSNELQQEWNWSERYASQPEILAYINHVVDRFDLAKDIQLNTRVTGATFNEESNRWLITTEQGETFSAKYAVMATGVLSVHQVPNMKGLETFEKQWFHTGDWPKEGVDVSGKRVGVIGTGSSATQLIPIVAQDAKHLYVFQRTPNYTMPAQNHPMKPDVEKEWKATYPERRKFARQSGFGHNQVSNHQSGKEVSDEERRAELERRWDLGGLYMMRAFKDILTDPEVNHEAAEFVRDKIRSIVKDPETAEALCPPGELYIGTKRLCSGTQYYETFNRDNVSLVNVRQNAIDRITPKGVLLQDGTEYDLDMIIFATGFDAMTGAMNRINPVGRNGRRLKDEWAAGPRTYLGMTVNGFPNMFIIAGPGSPSVFSNMVTSIEQHVEWVTDCAKYMEAHNIATIEASVEAQDTWTEHVTEAANRTLYAHSKDTWFYGSNTPGKPVVFMPYVGGVGNYYQRILKVAEDGYDGYTLNPATQSSNKVA</sequence>
<protein>
    <submittedName>
        <fullName evidence="10">Cyclohexanone monooxygenase</fullName>
    </submittedName>
</protein>